<keyword evidence="4" id="KW-1185">Reference proteome</keyword>
<feature type="domain" description="Hydantoinase/oxoprolinase N-terminal" evidence="2">
    <location>
        <begin position="3"/>
        <end position="177"/>
    </location>
</feature>
<dbReference type="RefSeq" id="WP_345422553.1">
    <property type="nucleotide sequence ID" value="NZ_BAABGT010000075.1"/>
</dbReference>
<evidence type="ECO:0000313" key="4">
    <source>
        <dbReference type="Proteomes" id="UP001501598"/>
    </source>
</evidence>
<dbReference type="Proteomes" id="UP001501598">
    <property type="component" value="Unassembled WGS sequence"/>
</dbReference>
<proteinExistence type="predicted"/>
<evidence type="ECO:0000259" key="2">
    <source>
        <dbReference type="Pfam" id="PF05378"/>
    </source>
</evidence>
<gene>
    <name evidence="3" type="ORF">GCM10023175_47160</name>
</gene>
<evidence type="ECO:0000313" key="3">
    <source>
        <dbReference type="EMBL" id="GAA4552774.1"/>
    </source>
</evidence>
<accession>A0ABP8RYI3</accession>
<dbReference type="InterPro" id="IPR008040">
    <property type="entry name" value="Hydant_A_N"/>
</dbReference>
<evidence type="ECO:0000259" key="1">
    <source>
        <dbReference type="Pfam" id="PF01968"/>
    </source>
</evidence>
<dbReference type="PANTHER" id="PTHR11365">
    <property type="entry name" value="5-OXOPROLINASE RELATED"/>
    <property type="match status" value="1"/>
</dbReference>
<organism evidence="3 4">
    <name type="scientific">Pseudonocardia xishanensis</name>
    <dbReference type="NCBI Taxonomy" id="630995"/>
    <lineage>
        <taxon>Bacteria</taxon>
        <taxon>Bacillati</taxon>
        <taxon>Actinomycetota</taxon>
        <taxon>Actinomycetes</taxon>
        <taxon>Pseudonocardiales</taxon>
        <taxon>Pseudonocardiaceae</taxon>
        <taxon>Pseudonocardia</taxon>
    </lineage>
</organism>
<protein>
    <submittedName>
        <fullName evidence="3">Hydantoinase/oxoprolinase family protein</fullName>
    </submittedName>
</protein>
<dbReference type="PANTHER" id="PTHR11365:SF23">
    <property type="entry name" value="HYPOTHETICAL 5-OXOPROLINASE (EUROFUNG)-RELATED"/>
    <property type="match status" value="1"/>
</dbReference>
<dbReference type="EMBL" id="BAABGT010000075">
    <property type="protein sequence ID" value="GAA4552774.1"/>
    <property type="molecule type" value="Genomic_DNA"/>
</dbReference>
<reference evidence="4" key="1">
    <citation type="journal article" date="2019" name="Int. J. Syst. Evol. Microbiol.">
        <title>The Global Catalogue of Microorganisms (GCM) 10K type strain sequencing project: providing services to taxonomists for standard genome sequencing and annotation.</title>
        <authorList>
            <consortium name="The Broad Institute Genomics Platform"/>
            <consortium name="The Broad Institute Genome Sequencing Center for Infectious Disease"/>
            <person name="Wu L."/>
            <person name="Ma J."/>
        </authorList>
    </citation>
    <scope>NUCLEOTIDE SEQUENCE [LARGE SCALE GENOMIC DNA]</scope>
    <source>
        <strain evidence="4">JCM 17906</strain>
    </source>
</reference>
<feature type="domain" description="Hydantoinase A/oxoprolinase" evidence="1">
    <location>
        <begin position="198"/>
        <end position="489"/>
    </location>
</feature>
<name>A0ABP8RYI3_9PSEU</name>
<dbReference type="InterPro" id="IPR002821">
    <property type="entry name" value="Hydantoinase_A"/>
</dbReference>
<comment type="caution">
    <text evidence="3">The sequence shown here is derived from an EMBL/GenBank/DDBJ whole genome shotgun (WGS) entry which is preliminary data.</text>
</comment>
<dbReference type="Pfam" id="PF01968">
    <property type="entry name" value="Hydantoinase_A"/>
    <property type="match status" value="1"/>
</dbReference>
<sequence>MYVAVDIGGTFTDIAVHDPDSGRVSFHKVLSHRADLVGAVLQGLDSCDAATDSIDLLVHGSTVAINALLERDGATTALVTTAGFRDVYEVGRINRPESFNLAFRKHRPLVPRSRILEVTERLRHDGTVHTPLDEAEAREAARRLRDLGAEAVGVVFLHSYADPTHEQRMAEILRDECGPEVFVTTSSELSREYREFERTSTTAANAYVGPRVSGYLTDLQRRLDQRGFRGELMLMQSNGGLYDVETASRQCIQMVESGPAGGVRGTIEVSRQLGLDRTIYFDMGGTTAKTCVVRDGQADLSSQYFVGTYAEGLPVRVPVLDITEIGTGGGSLAWLDEANGLHVGPRSAGADPGPACYGGGGTLPTVTDAHVVLGHLSPTRFLDGRMALDVDAAHRAIREHIAAPLGLDVPTAAQGILAIANAAMANAVRAVTTERGLDPRDFTLVAAGGAGPMHVVDVAVELGIGRVLVPHAPGTFSALGMLTADLRRDYVRTHFVRFDDADLEALEGLFRELEKTGRADVGDGAGTACIRSADLRYVGQEHSVTVPVAGPLDSPQALAALKATFDEVHAQRFGHQAPDEPVELVSLRVSAIGHRAPLRITSLAKGPGPLDQFVIERRPAALGTDTELRDVEVADRALMGPGAAVKGPALVEEAGSCLCLPEGALAICDDAGNLLVEVEVL</sequence>
<dbReference type="Pfam" id="PF05378">
    <property type="entry name" value="Hydant_A_N"/>
    <property type="match status" value="1"/>
</dbReference>
<dbReference type="InterPro" id="IPR045079">
    <property type="entry name" value="Oxoprolinase-like"/>
</dbReference>